<dbReference type="RefSeq" id="WP_393994735.1">
    <property type="nucleotide sequence ID" value="NZ_JBAFVH010000027.1"/>
</dbReference>
<dbReference type="PANTHER" id="PTHR44688">
    <property type="entry name" value="DNA-BINDING TRANSCRIPTIONAL ACTIVATOR DEVR_DOSR"/>
    <property type="match status" value="1"/>
</dbReference>
<dbReference type="InterPro" id="IPR000792">
    <property type="entry name" value="Tscrpt_reg_LuxR_C"/>
</dbReference>
<feature type="domain" description="HTH luxR-type" evidence="4">
    <location>
        <begin position="1"/>
        <end position="59"/>
    </location>
</feature>
<organism evidence="5 6">
    <name type="scientific">Xanthobacter oligotrophicus</name>
    <dbReference type="NCBI Taxonomy" id="2607286"/>
    <lineage>
        <taxon>Bacteria</taxon>
        <taxon>Pseudomonadati</taxon>
        <taxon>Pseudomonadota</taxon>
        <taxon>Alphaproteobacteria</taxon>
        <taxon>Hyphomicrobiales</taxon>
        <taxon>Xanthobacteraceae</taxon>
        <taxon>Xanthobacter</taxon>
    </lineage>
</organism>
<evidence type="ECO:0000256" key="1">
    <source>
        <dbReference type="ARBA" id="ARBA00023015"/>
    </source>
</evidence>
<evidence type="ECO:0000313" key="5">
    <source>
        <dbReference type="EMBL" id="MFG1375214.1"/>
    </source>
</evidence>
<gene>
    <name evidence="5" type="ORF">V5F32_23845</name>
</gene>
<keyword evidence="3" id="KW-0804">Transcription</keyword>
<evidence type="ECO:0000256" key="2">
    <source>
        <dbReference type="ARBA" id="ARBA00023125"/>
    </source>
</evidence>
<dbReference type="SUPFAM" id="SSF46894">
    <property type="entry name" value="C-terminal effector domain of the bipartite response regulators"/>
    <property type="match status" value="1"/>
</dbReference>
<dbReference type="Proteomes" id="UP001604002">
    <property type="component" value="Unassembled WGS sequence"/>
</dbReference>
<dbReference type="PROSITE" id="PS50043">
    <property type="entry name" value="HTH_LUXR_2"/>
    <property type="match status" value="1"/>
</dbReference>
<dbReference type="InterPro" id="IPR036388">
    <property type="entry name" value="WH-like_DNA-bd_sf"/>
</dbReference>
<protein>
    <submittedName>
        <fullName evidence="5">Helix-turn-helix transcriptional regulator</fullName>
    </submittedName>
</protein>
<dbReference type="Gene3D" id="1.10.10.10">
    <property type="entry name" value="Winged helix-like DNA-binding domain superfamily/Winged helix DNA-binding domain"/>
    <property type="match status" value="1"/>
</dbReference>
<keyword evidence="2" id="KW-0238">DNA-binding</keyword>
<keyword evidence="6" id="KW-1185">Reference proteome</keyword>
<dbReference type="SMART" id="SM00421">
    <property type="entry name" value="HTH_LUXR"/>
    <property type="match status" value="1"/>
</dbReference>
<dbReference type="Pfam" id="PF00196">
    <property type="entry name" value="GerE"/>
    <property type="match status" value="1"/>
</dbReference>
<evidence type="ECO:0000256" key="3">
    <source>
        <dbReference type="ARBA" id="ARBA00023163"/>
    </source>
</evidence>
<accession>A0ABW7A2G3</accession>
<dbReference type="InterPro" id="IPR016032">
    <property type="entry name" value="Sig_transdc_resp-reg_C-effctor"/>
</dbReference>
<dbReference type="PROSITE" id="PS00622">
    <property type="entry name" value="HTH_LUXR_1"/>
    <property type="match status" value="1"/>
</dbReference>
<proteinExistence type="predicted"/>
<evidence type="ECO:0000259" key="4">
    <source>
        <dbReference type="PROSITE" id="PS50043"/>
    </source>
</evidence>
<dbReference type="PANTHER" id="PTHR44688:SF16">
    <property type="entry name" value="DNA-BINDING TRANSCRIPTIONAL ACTIVATOR DEVR_DOSR"/>
    <property type="match status" value="1"/>
</dbReference>
<name>A0ABW7A2G3_9HYPH</name>
<keyword evidence="1" id="KW-0805">Transcription regulation</keyword>
<evidence type="ECO:0000313" key="6">
    <source>
        <dbReference type="Proteomes" id="UP001604002"/>
    </source>
</evidence>
<sequence>MSPQEAQVCALIACGLSVVAIALELHISAETVVTFRKRAHGKLAITSRGELFAQCAGLAM</sequence>
<comment type="caution">
    <text evidence="5">The sequence shown here is derived from an EMBL/GenBank/DDBJ whole genome shotgun (WGS) entry which is preliminary data.</text>
</comment>
<dbReference type="PRINTS" id="PR00038">
    <property type="entry name" value="HTHLUXR"/>
</dbReference>
<dbReference type="EMBL" id="JBAFVH010000027">
    <property type="protein sequence ID" value="MFG1375214.1"/>
    <property type="molecule type" value="Genomic_DNA"/>
</dbReference>
<reference evidence="5 6" key="1">
    <citation type="submission" date="2024-02" db="EMBL/GenBank/DDBJ databases">
        <title>Expansion and revision of Xanthobacter and proposal of Roseixanthobacter gen. nov.</title>
        <authorList>
            <person name="Soltysiak M.P.M."/>
            <person name="Jalihal A."/>
            <person name="Ory A."/>
            <person name="Chrisophersen C."/>
            <person name="Lee A.D."/>
            <person name="Boulton J."/>
            <person name="Springer M."/>
        </authorList>
    </citation>
    <scope>NUCLEOTIDE SEQUENCE [LARGE SCALE GENOMIC DNA]</scope>
    <source>
        <strain evidence="5 6">23A</strain>
    </source>
</reference>